<dbReference type="EMBL" id="KV454434">
    <property type="protein sequence ID" value="ODQ78779.1"/>
    <property type="molecule type" value="Genomic_DNA"/>
</dbReference>
<dbReference type="Gene3D" id="3.40.50.150">
    <property type="entry name" value="Vaccinia Virus protein VP39"/>
    <property type="match status" value="1"/>
</dbReference>
<dbReference type="SUPFAM" id="SSF53335">
    <property type="entry name" value="S-adenosyl-L-methionine-dependent methyltransferases"/>
    <property type="match status" value="1"/>
</dbReference>
<dbReference type="PANTHER" id="PTHR14614">
    <property type="entry name" value="HEPATOCELLULAR CARCINOMA-ASSOCIATED ANTIGEN"/>
    <property type="match status" value="1"/>
</dbReference>
<dbReference type="GO" id="GO:0005737">
    <property type="term" value="C:cytoplasm"/>
    <property type="evidence" value="ECO:0007669"/>
    <property type="project" value="TreeGrafter"/>
</dbReference>
<proteinExistence type="predicted"/>
<dbReference type="OrthoDB" id="194386at2759"/>
<dbReference type="AlphaFoldDB" id="A0A1E3QM49"/>
<dbReference type="Proteomes" id="UP000094336">
    <property type="component" value="Unassembled WGS sequence"/>
</dbReference>
<organism evidence="1 2">
    <name type="scientific">Babjeviella inositovora NRRL Y-12698</name>
    <dbReference type="NCBI Taxonomy" id="984486"/>
    <lineage>
        <taxon>Eukaryota</taxon>
        <taxon>Fungi</taxon>
        <taxon>Dikarya</taxon>
        <taxon>Ascomycota</taxon>
        <taxon>Saccharomycotina</taxon>
        <taxon>Pichiomycetes</taxon>
        <taxon>Serinales incertae sedis</taxon>
        <taxon>Babjeviella</taxon>
    </lineage>
</organism>
<protein>
    <recommendedName>
        <fullName evidence="3">FAM86 N-terminal domain-containing protein</fullName>
    </recommendedName>
</protein>
<dbReference type="GO" id="GO:0016279">
    <property type="term" value="F:protein-lysine N-methyltransferase activity"/>
    <property type="evidence" value="ECO:0007669"/>
    <property type="project" value="EnsemblFungi"/>
</dbReference>
<gene>
    <name evidence="1" type="ORF">BABINDRAFT_162462</name>
</gene>
<evidence type="ECO:0008006" key="3">
    <source>
        <dbReference type="Google" id="ProtNLM"/>
    </source>
</evidence>
<dbReference type="InterPro" id="IPR029063">
    <property type="entry name" value="SAM-dependent_MTases_sf"/>
</dbReference>
<sequence length="316" mass="35622">MDTLFYRLNQRVPIVQLHYDPATINQKLLLAHVQPIVQRNPYYIKLFLKRFMDVCEKQDIELLDAFYELYCDLLPSQEMKPTDVDVVSYCVGGNVGDNELRDRVIYMRESPKLISGNGTTGLRTWEAALYLSRYLLSHPSLANAKTILELGTGTGVVGLALSKFTHAEKVILTDGDSNLLDNLSFNLSLNKLALGPDLSTQRLWWGSEAGDKVPANDLIVAADVTYDSSILESLLYTIRDSFSKHARSREALIAATIRNTHTMQCWDDLLAKYQESGEIVWTVLDLCGEPSLLSLISKCWFSPGTPEIRIYQIKKP</sequence>
<keyword evidence="2" id="KW-1185">Reference proteome</keyword>
<dbReference type="InterPro" id="IPR019410">
    <property type="entry name" value="Methyltransf_16"/>
</dbReference>
<dbReference type="STRING" id="984486.A0A1E3QM49"/>
<dbReference type="RefSeq" id="XP_018984107.1">
    <property type="nucleotide sequence ID" value="XM_019129364.1"/>
</dbReference>
<reference evidence="2" key="1">
    <citation type="submission" date="2016-05" db="EMBL/GenBank/DDBJ databases">
        <title>Comparative genomics of biotechnologically important yeasts.</title>
        <authorList>
            <consortium name="DOE Joint Genome Institute"/>
            <person name="Riley R."/>
            <person name="Haridas S."/>
            <person name="Wolfe K.H."/>
            <person name="Lopes M.R."/>
            <person name="Hittinger C.T."/>
            <person name="Goker M."/>
            <person name="Salamov A."/>
            <person name="Wisecaver J."/>
            <person name="Long T.M."/>
            <person name="Aerts A.L."/>
            <person name="Barry K."/>
            <person name="Choi C."/>
            <person name="Clum A."/>
            <person name="Coughlan A.Y."/>
            <person name="Deshpande S."/>
            <person name="Douglass A.P."/>
            <person name="Hanson S.J."/>
            <person name="Klenk H.-P."/>
            <person name="Labutti K."/>
            <person name="Lapidus A."/>
            <person name="Lindquist E."/>
            <person name="Lipzen A."/>
            <person name="Meier-Kolthoff J.P."/>
            <person name="Ohm R.A."/>
            <person name="Otillar R.P."/>
            <person name="Pangilinan J."/>
            <person name="Peng Y."/>
            <person name="Rokas A."/>
            <person name="Rosa C.A."/>
            <person name="Scheuner C."/>
            <person name="Sibirny A.A."/>
            <person name="Slot J.C."/>
            <person name="Stielow J.B."/>
            <person name="Sun H."/>
            <person name="Kurtzman C.P."/>
            <person name="Blackwell M."/>
            <person name="Grigoriev I.V."/>
            <person name="Jeffries T.W."/>
        </authorList>
    </citation>
    <scope>NUCLEOTIDE SEQUENCE [LARGE SCALE GENOMIC DNA]</scope>
    <source>
        <strain evidence="2">NRRL Y-12698</strain>
    </source>
</reference>
<dbReference type="GeneID" id="30147217"/>
<evidence type="ECO:0000313" key="2">
    <source>
        <dbReference type="Proteomes" id="UP000094336"/>
    </source>
</evidence>
<name>A0A1E3QM49_9ASCO</name>
<evidence type="ECO:0000313" key="1">
    <source>
        <dbReference type="EMBL" id="ODQ78779.1"/>
    </source>
</evidence>
<accession>A0A1E3QM49</accession>
<dbReference type="PANTHER" id="PTHR14614:SF130">
    <property type="entry name" value="PROTEIN-LYSINE N-METHYLTRANSFERASE EEF2KMT"/>
    <property type="match status" value="1"/>
</dbReference>
<dbReference type="Pfam" id="PF10294">
    <property type="entry name" value="Methyltransf_16"/>
    <property type="match status" value="1"/>
</dbReference>